<dbReference type="InterPro" id="IPR035994">
    <property type="entry name" value="Nucleoside_phosphorylase_sf"/>
</dbReference>
<dbReference type="AlphaFoldDB" id="A0A143QN87"/>
<dbReference type="Pfam" id="PF01048">
    <property type="entry name" value="PNP_UDP_1"/>
    <property type="match status" value="1"/>
</dbReference>
<name>A0A143QN87_RHOFA</name>
<evidence type="ECO:0000256" key="1">
    <source>
        <dbReference type="ARBA" id="ARBA00011888"/>
    </source>
</evidence>
<dbReference type="GO" id="GO:0006152">
    <property type="term" value="P:purine nucleoside catabolic process"/>
    <property type="evidence" value="ECO:0007669"/>
    <property type="project" value="TreeGrafter"/>
</dbReference>
<evidence type="ECO:0000256" key="3">
    <source>
        <dbReference type="ARBA" id="ARBA00048447"/>
    </source>
</evidence>
<keyword evidence="5" id="KW-0808">Transferase</keyword>
<evidence type="ECO:0000256" key="2">
    <source>
        <dbReference type="ARBA" id="ARBA00021980"/>
    </source>
</evidence>
<dbReference type="GO" id="GO:0004731">
    <property type="term" value="F:purine-nucleoside phosphorylase activity"/>
    <property type="evidence" value="ECO:0007669"/>
    <property type="project" value="TreeGrafter"/>
</dbReference>
<dbReference type="Gene3D" id="3.40.50.1580">
    <property type="entry name" value="Nucleoside phosphorylase domain"/>
    <property type="match status" value="1"/>
</dbReference>
<proteinExistence type="predicted"/>
<dbReference type="GO" id="GO:0004850">
    <property type="term" value="F:uridine phosphorylase activity"/>
    <property type="evidence" value="ECO:0007669"/>
    <property type="project" value="UniProtKB-EC"/>
</dbReference>
<protein>
    <recommendedName>
        <fullName evidence="2">Uridine phosphorylase</fullName>
        <ecNumber evidence="1">2.4.2.3</ecNumber>
    </recommendedName>
</protein>
<gene>
    <name evidence="5" type="primary">deoD</name>
    <name evidence="5" type="ORF">A3Q41_02558</name>
</gene>
<comment type="catalytic activity">
    <reaction evidence="3">
        <text>uridine + phosphate = alpha-D-ribose 1-phosphate + uracil</text>
        <dbReference type="Rhea" id="RHEA:24388"/>
        <dbReference type="ChEBI" id="CHEBI:16704"/>
        <dbReference type="ChEBI" id="CHEBI:17568"/>
        <dbReference type="ChEBI" id="CHEBI:43474"/>
        <dbReference type="ChEBI" id="CHEBI:57720"/>
        <dbReference type="EC" id="2.4.2.3"/>
    </reaction>
</comment>
<feature type="domain" description="Nucleoside phosphorylase" evidence="4">
    <location>
        <begin position="49"/>
        <end position="242"/>
    </location>
</feature>
<keyword evidence="6" id="KW-1185">Reference proteome</keyword>
<accession>A0A143QN87</accession>
<dbReference type="PANTHER" id="PTHR43691:SF11">
    <property type="entry name" value="FI09636P-RELATED"/>
    <property type="match status" value="1"/>
</dbReference>
<reference evidence="5 6" key="1">
    <citation type="journal article" date="2016" name="Genome Announc.">
        <title>Complete Genome and Plasmid Sequences for Rhodococcus fascians D188 and Draft Sequences for Rhodococcus Isolates PBTS 1 and PBTS 2.</title>
        <authorList>
            <person name="Stamler R.A."/>
            <person name="Vereecke D."/>
            <person name="Zhang Y."/>
            <person name="Schilkey F."/>
            <person name="Devitt N."/>
            <person name="Randall J.J."/>
        </authorList>
    </citation>
    <scope>NUCLEOTIDE SEQUENCE [LARGE SCALE GENOMIC DNA]</scope>
    <source>
        <strain evidence="5 6">PBTS2</strain>
    </source>
</reference>
<dbReference type="SUPFAM" id="SSF53167">
    <property type="entry name" value="Purine and uridine phosphorylases"/>
    <property type="match status" value="1"/>
</dbReference>
<dbReference type="PANTHER" id="PTHR43691">
    <property type="entry name" value="URIDINE PHOSPHORYLASE"/>
    <property type="match status" value="1"/>
</dbReference>
<reference evidence="6" key="2">
    <citation type="submission" date="2016-04" db="EMBL/GenBank/DDBJ databases">
        <title>Complete Genome and Plasmid Sequences for Rhodococcus fascians D188 and Draft Sequences for Rhodococcus spp. Isolates PBTS 1 and PBTS 2.</title>
        <authorList>
            <person name="Stamer R."/>
            <person name="Vereecke D."/>
            <person name="Zhang Y."/>
            <person name="Schilkey F."/>
            <person name="Devitt N."/>
            <person name="Randall J."/>
        </authorList>
    </citation>
    <scope>NUCLEOTIDE SEQUENCE [LARGE SCALE GENOMIC DNA]</scope>
    <source>
        <strain evidence="6">PBTS2</strain>
    </source>
</reference>
<evidence type="ECO:0000313" key="6">
    <source>
        <dbReference type="Proteomes" id="UP000076038"/>
    </source>
</evidence>
<dbReference type="GO" id="GO:0005829">
    <property type="term" value="C:cytosol"/>
    <property type="evidence" value="ECO:0007669"/>
    <property type="project" value="TreeGrafter"/>
</dbReference>
<dbReference type="EC" id="2.4.2.3" evidence="1"/>
<dbReference type="CDD" id="cd09007">
    <property type="entry name" value="NP-I_spr0068"/>
    <property type="match status" value="1"/>
</dbReference>
<evidence type="ECO:0000259" key="4">
    <source>
        <dbReference type="Pfam" id="PF01048"/>
    </source>
</evidence>
<dbReference type="KEGG" id="rhs:A3Q41_02558"/>
<sequence length="272" mass="29127">MPPTCTASDVSASCEHHLMDIALTEDDLDETGVIDPSMVAKGVDVPPKAVVCFFAEVIESICAKGDARVVSIMRSEHGEHPVYEIERGGQKLAVFHPGVGAPLAALFLEEAIAMGCTQFVAVGGAGALSDDLGMGHVMVVDSALRDEGTSFHYLPPGRVVDADPAGVAVLQSVLTDAGIDFVTGRSWTTDALYRETRGRVSRRVEEGCRTVDMEASAFCAVARFRGVRFAQLLYAGDSLAADWDHRGWTKATTVREQLFWLAADACLQLDPL</sequence>
<dbReference type="InterPro" id="IPR000845">
    <property type="entry name" value="Nucleoside_phosphorylase_d"/>
</dbReference>
<dbReference type="Proteomes" id="UP000076038">
    <property type="component" value="Chromosome"/>
</dbReference>
<organism evidence="5 6">
    <name type="scientific">Rhodococcoides fascians</name>
    <name type="common">Rhodococcus fascians</name>
    <dbReference type="NCBI Taxonomy" id="1828"/>
    <lineage>
        <taxon>Bacteria</taxon>
        <taxon>Bacillati</taxon>
        <taxon>Actinomycetota</taxon>
        <taxon>Actinomycetes</taxon>
        <taxon>Mycobacteriales</taxon>
        <taxon>Nocardiaceae</taxon>
        <taxon>Rhodococcoides</taxon>
    </lineage>
</organism>
<dbReference type="PATRIC" id="fig|1653479.3.peg.2590"/>
<keyword evidence="5" id="KW-0328">Glycosyltransferase</keyword>
<evidence type="ECO:0000313" key="5">
    <source>
        <dbReference type="EMBL" id="AMY23857.1"/>
    </source>
</evidence>
<dbReference type="EMBL" id="CP015220">
    <property type="protein sequence ID" value="AMY23857.1"/>
    <property type="molecule type" value="Genomic_DNA"/>
</dbReference>